<comment type="caution">
    <text evidence="7">The sequence shown here is derived from an EMBL/GenBank/DDBJ whole genome shotgun (WGS) entry which is preliminary data.</text>
</comment>
<dbReference type="OrthoDB" id="255482at2"/>
<feature type="transmembrane region" description="Helical" evidence="6">
    <location>
        <begin position="288"/>
        <end position="306"/>
    </location>
</feature>
<evidence type="ECO:0000256" key="3">
    <source>
        <dbReference type="ARBA" id="ARBA00022692"/>
    </source>
</evidence>
<keyword evidence="5 6" id="KW-0472">Membrane</keyword>
<dbReference type="InterPro" id="IPR018385">
    <property type="entry name" value="C4_dicarb_anaerob_car-like"/>
</dbReference>
<keyword evidence="2" id="KW-1003">Cell membrane</keyword>
<evidence type="ECO:0000313" key="8">
    <source>
        <dbReference type="Proteomes" id="UP000193118"/>
    </source>
</evidence>
<gene>
    <name evidence="7" type="ORF">BWD09_05090</name>
</gene>
<sequence>MDTQKPKKSFKMPDIYIVLAVFILVVAALTYIVPAGEYERQTIETSHGVQNLVVAGTYHQIEQHPVGFMDLVTAIPDGLKRAAGIVFLTFMVGGCMGLIKRAGLIDMGVQKLSRAVGNKDILVIPILITIFAGLAAFIGVPELSLAYLPVLLPLFYRLGYDGMTATAVALLGPCMGFTFGLTIPGSVGVGQQIAQLPIFSGSAFRAVVLVCVVLIAILYVMRYAVKVKRNPESSLTYESDRAIRAAIAEEEAEKGEMVFSARQKYAGITCMVLFPIAIAMILKNNLGFEAIGGLFLFIGIAAAAVAGKSAQQICDDVNAGMRDMMVAALLCGVASAIAVVMDKGVITDTLVFWLESMMRSVPPELTAIAIFWEQSLFNFLIPGATALTVLTMPIISPLASLLDISQQAVVSANAWGGQLTDIFFPTSGFFVATLVIAKVEYGKWLRFYAPLMLILGLLASVALYFMQSAGIGAM</sequence>
<feature type="transmembrane region" description="Helical" evidence="6">
    <location>
        <begin position="265"/>
        <end position="282"/>
    </location>
</feature>
<protein>
    <submittedName>
        <fullName evidence="7">C4-dicarboxylate ABC transporter</fullName>
    </submittedName>
</protein>
<dbReference type="EMBL" id="MTBO01000009">
    <property type="protein sequence ID" value="OSI17663.1"/>
    <property type="molecule type" value="Genomic_DNA"/>
</dbReference>
<evidence type="ECO:0000256" key="4">
    <source>
        <dbReference type="ARBA" id="ARBA00022989"/>
    </source>
</evidence>
<evidence type="ECO:0000256" key="5">
    <source>
        <dbReference type="ARBA" id="ARBA00023136"/>
    </source>
</evidence>
<feature type="transmembrane region" description="Helical" evidence="6">
    <location>
        <begin position="422"/>
        <end position="441"/>
    </location>
</feature>
<evidence type="ECO:0000256" key="2">
    <source>
        <dbReference type="ARBA" id="ARBA00022475"/>
    </source>
</evidence>
<keyword evidence="8" id="KW-1185">Reference proteome</keyword>
<dbReference type="InterPro" id="IPR051679">
    <property type="entry name" value="DASS-Related_Transporters"/>
</dbReference>
<organism evidence="7 8">
    <name type="scientific">Neisseria dentiae</name>
    <dbReference type="NCBI Taxonomy" id="194197"/>
    <lineage>
        <taxon>Bacteria</taxon>
        <taxon>Pseudomonadati</taxon>
        <taxon>Pseudomonadota</taxon>
        <taxon>Betaproteobacteria</taxon>
        <taxon>Neisseriales</taxon>
        <taxon>Neisseriaceae</taxon>
        <taxon>Neisseria</taxon>
    </lineage>
</organism>
<keyword evidence="3 6" id="KW-0812">Transmembrane</keyword>
<feature type="transmembrane region" description="Helical" evidence="6">
    <location>
        <begin position="167"/>
        <end position="190"/>
    </location>
</feature>
<dbReference type="RefSeq" id="WP_085365631.1">
    <property type="nucleotide sequence ID" value="NZ_CAUJPZ010000006.1"/>
</dbReference>
<dbReference type="Pfam" id="PF03606">
    <property type="entry name" value="DcuC"/>
    <property type="match status" value="1"/>
</dbReference>
<feature type="transmembrane region" description="Helical" evidence="6">
    <location>
        <begin position="120"/>
        <end position="138"/>
    </location>
</feature>
<dbReference type="PANTHER" id="PTHR43652">
    <property type="entry name" value="BASIC AMINO ACID ANTIPORTER YFCC-RELATED"/>
    <property type="match status" value="1"/>
</dbReference>
<dbReference type="Proteomes" id="UP000193118">
    <property type="component" value="Unassembled WGS sequence"/>
</dbReference>
<dbReference type="GO" id="GO:0005886">
    <property type="term" value="C:plasma membrane"/>
    <property type="evidence" value="ECO:0007669"/>
    <property type="project" value="UniProtKB-SubCell"/>
</dbReference>
<keyword evidence="4 6" id="KW-1133">Transmembrane helix</keyword>
<dbReference type="GeneID" id="94580482"/>
<feature type="transmembrane region" description="Helical" evidence="6">
    <location>
        <begin position="82"/>
        <end position="99"/>
    </location>
</feature>
<comment type="subcellular location">
    <subcellularLocation>
        <location evidence="1">Cell membrane</location>
        <topology evidence="1">Multi-pass membrane protein</topology>
    </subcellularLocation>
</comment>
<proteinExistence type="predicted"/>
<evidence type="ECO:0000313" key="7">
    <source>
        <dbReference type="EMBL" id="OSI17663.1"/>
    </source>
</evidence>
<dbReference type="AlphaFoldDB" id="A0A1X3DCN7"/>
<feature type="transmembrane region" description="Helical" evidence="6">
    <location>
        <begin position="447"/>
        <end position="466"/>
    </location>
</feature>
<accession>A0A1X3DCN7</accession>
<dbReference type="PANTHER" id="PTHR43652:SF6">
    <property type="entry name" value="ARGININE REPRESSOR"/>
    <property type="match status" value="1"/>
</dbReference>
<evidence type="ECO:0000256" key="6">
    <source>
        <dbReference type="SAM" id="Phobius"/>
    </source>
</evidence>
<feature type="transmembrane region" description="Helical" evidence="6">
    <location>
        <begin position="202"/>
        <end position="221"/>
    </location>
</feature>
<reference evidence="8" key="1">
    <citation type="submission" date="2017-01" db="EMBL/GenBank/DDBJ databases">
        <authorList>
            <person name="Wolfgang W.J."/>
            <person name="Cole J."/>
            <person name="Wroblewski D."/>
            <person name="Mcginnis J."/>
            <person name="Musser K.A."/>
        </authorList>
    </citation>
    <scope>NUCLEOTIDE SEQUENCE [LARGE SCALE GENOMIC DNA]</scope>
    <source>
        <strain evidence="8">DSM 19151</strain>
    </source>
</reference>
<dbReference type="STRING" id="194197.BWD09_05090"/>
<feature type="transmembrane region" description="Helical" evidence="6">
    <location>
        <begin position="15"/>
        <end position="33"/>
    </location>
</feature>
<feature type="transmembrane region" description="Helical" evidence="6">
    <location>
        <begin position="379"/>
        <end position="402"/>
    </location>
</feature>
<feature type="transmembrane region" description="Helical" evidence="6">
    <location>
        <begin position="327"/>
        <end position="354"/>
    </location>
</feature>
<name>A0A1X3DCN7_9NEIS</name>
<evidence type="ECO:0000256" key="1">
    <source>
        <dbReference type="ARBA" id="ARBA00004651"/>
    </source>
</evidence>